<feature type="domain" description="Vein beta-barrel" evidence="2">
    <location>
        <begin position="75"/>
        <end position="182"/>
    </location>
</feature>
<protein>
    <recommendedName>
        <fullName evidence="2">Vein beta-barrel domain-containing protein</fullName>
    </recommendedName>
</protein>
<organism evidence="3 4">
    <name type="scientific">Diploptera punctata</name>
    <name type="common">Pacific beetle cockroach</name>
    <dbReference type="NCBI Taxonomy" id="6984"/>
    <lineage>
        <taxon>Eukaryota</taxon>
        <taxon>Metazoa</taxon>
        <taxon>Ecdysozoa</taxon>
        <taxon>Arthropoda</taxon>
        <taxon>Hexapoda</taxon>
        <taxon>Insecta</taxon>
        <taxon>Pterygota</taxon>
        <taxon>Neoptera</taxon>
        <taxon>Polyneoptera</taxon>
        <taxon>Dictyoptera</taxon>
        <taxon>Blattodea</taxon>
        <taxon>Blaberoidea</taxon>
        <taxon>Blaberidae</taxon>
        <taxon>Diplopterinae</taxon>
        <taxon>Diploptera</taxon>
    </lineage>
</organism>
<keyword evidence="4" id="KW-1185">Reference proteome</keyword>
<comment type="caution">
    <text evidence="3">The sequence shown here is derived from an EMBL/GenBank/DDBJ whole genome shotgun (WGS) entry which is preliminary data.</text>
</comment>
<keyword evidence="1" id="KW-0812">Transmembrane</keyword>
<dbReference type="EMBL" id="JASPKZ010003887">
    <property type="protein sequence ID" value="KAJ9591103.1"/>
    <property type="molecule type" value="Genomic_DNA"/>
</dbReference>
<evidence type="ECO:0000313" key="4">
    <source>
        <dbReference type="Proteomes" id="UP001233999"/>
    </source>
</evidence>
<reference evidence="3" key="1">
    <citation type="journal article" date="2023" name="IScience">
        <title>Live-bearing cockroach genome reveals convergent evolutionary mechanisms linked to viviparity in insects and beyond.</title>
        <authorList>
            <person name="Fouks B."/>
            <person name="Harrison M.C."/>
            <person name="Mikhailova A.A."/>
            <person name="Marchal E."/>
            <person name="English S."/>
            <person name="Carruthers M."/>
            <person name="Jennings E.C."/>
            <person name="Chiamaka E.L."/>
            <person name="Frigard R.A."/>
            <person name="Pippel M."/>
            <person name="Attardo G.M."/>
            <person name="Benoit J.B."/>
            <person name="Bornberg-Bauer E."/>
            <person name="Tobe S.S."/>
        </authorList>
    </citation>
    <scope>NUCLEOTIDE SEQUENCE</scope>
    <source>
        <strain evidence="3">Stay&amp;Tobe</strain>
    </source>
</reference>
<keyword evidence="1" id="KW-1133">Transmembrane helix</keyword>
<reference evidence="3" key="2">
    <citation type="submission" date="2023-05" db="EMBL/GenBank/DDBJ databases">
        <authorList>
            <person name="Fouks B."/>
        </authorList>
    </citation>
    <scope>NUCLEOTIDE SEQUENCE</scope>
    <source>
        <strain evidence="3">Stay&amp;Tobe</strain>
        <tissue evidence="3">Testes</tissue>
    </source>
</reference>
<proteinExistence type="predicted"/>
<dbReference type="Proteomes" id="UP001233999">
    <property type="component" value="Unassembled WGS sequence"/>
</dbReference>
<accession>A0AAD8EI29</accession>
<keyword evidence="1" id="KW-0472">Membrane</keyword>
<evidence type="ECO:0000256" key="1">
    <source>
        <dbReference type="SAM" id="Phobius"/>
    </source>
</evidence>
<evidence type="ECO:0000259" key="2">
    <source>
        <dbReference type="Pfam" id="PF24700"/>
    </source>
</evidence>
<dbReference type="InterPro" id="IPR057777">
    <property type="entry name" value="Beta-barrel_vein"/>
</dbReference>
<dbReference type="AlphaFoldDB" id="A0AAD8EI29"/>
<feature type="transmembrane region" description="Helical" evidence="1">
    <location>
        <begin position="24"/>
        <end position="43"/>
    </location>
</feature>
<gene>
    <name evidence="3" type="ORF">L9F63_002384</name>
</gene>
<sequence length="242" mass="26863">MLINFFGSPSGSCKRTNRCFGDNALLFVIVFLVLVFWGSNVLVTGAPIGRVPGGAKTRSSSGGISKPCAEEEISRKAYLAQSVFEGKARSRSPVRDGVYNVTFVVQHVFKGAEPGFQRSQVRLQFAEKPVGANIKCNDEDSTSVVRANIRRGGKYIVFVDKIEQHIFKARGEPAKKNDKNLKVVKDALCCGKFLYHLLSKLYTCGNLYKKRAICVTVTYINVSHLSKLGLPTFYIEIKESRR</sequence>
<dbReference type="Pfam" id="PF24700">
    <property type="entry name" value="Vein_beta-barrel"/>
    <property type="match status" value="1"/>
</dbReference>
<name>A0AAD8EI29_DIPPU</name>
<evidence type="ECO:0000313" key="3">
    <source>
        <dbReference type="EMBL" id="KAJ9591103.1"/>
    </source>
</evidence>